<dbReference type="PANTHER" id="PTHR23416">
    <property type="entry name" value="SIALIC ACID SYNTHASE-RELATED"/>
    <property type="match status" value="1"/>
</dbReference>
<dbReference type="EMBL" id="CP003050">
    <property type="protein sequence ID" value="AGB17436.1"/>
    <property type="molecule type" value="Genomic_DNA"/>
</dbReference>
<dbReference type="GeneID" id="95969103"/>
<keyword evidence="2 3" id="KW-0808">Transferase</keyword>
<proteinExistence type="inferred from homology"/>
<dbReference type="GO" id="GO:0008374">
    <property type="term" value="F:O-acyltransferase activity"/>
    <property type="evidence" value="ECO:0007669"/>
    <property type="project" value="TreeGrafter"/>
</dbReference>
<accession>L0IGT9</accession>
<gene>
    <name evidence="3" type="ordered locus">Halru_2866</name>
</gene>
<dbReference type="PANTHER" id="PTHR23416:SF23">
    <property type="entry name" value="ACETYLTRANSFERASE C18B11.09C-RELATED"/>
    <property type="match status" value="1"/>
</dbReference>
<evidence type="ECO:0000256" key="2">
    <source>
        <dbReference type="ARBA" id="ARBA00022679"/>
    </source>
</evidence>
<dbReference type="CDD" id="cd04647">
    <property type="entry name" value="LbH_MAT_like"/>
    <property type="match status" value="1"/>
</dbReference>
<sequence length="154" mass="16144">MIGEKYRRYLWYRLARTAPTAGSRRAALGRLSFVEVGSSVYVGPTVTITPIGGDTPERTLLSLGDRSTISPNVTLLCSMHPEQAQVPGEYGERSPIDVGADAWVGADVTILGGVTIGEQAIVGAGAVVTEDVPPRTVVAGVPAEPIKRLEAADS</sequence>
<dbReference type="InterPro" id="IPR051159">
    <property type="entry name" value="Hexapeptide_acetyltransf"/>
</dbReference>
<keyword evidence="3" id="KW-0012">Acyltransferase</keyword>
<keyword evidence="4" id="KW-1185">Reference proteome</keyword>
<dbReference type="KEGG" id="hru:Halru_2866"/>
<evidence type="ECO:0000256" key="1">
    <source>
        <dbReference type="ARBA" id="ARBA00007274"/>
    </source>
</evidence>
<organism evidence="3 4">
    <name type="scientific">Halovivax ruber (strain DSM 18193 / JCM 13892 / XH-70)</name>
    <dbReference type="NCBI Taxonomy" id="797302"/>
    <lineage>
        <taxon>Archaea</taxon>
        <taxon>Methanobacteriati</taxon>
        <taxon>Methanobacteriota</taxon>
        <taxon>Stenosarchaea group</taxon>
        <taxon>Halobacteria</taxon>
        <taxon>Halobacteriales</taxon>
        <taxon>Natrialbaceae</taxon>
        <taxon>Halovivax</taxon>
    </lineage>
</organism>
<comment type="similarity">
    <text evidence="1">Belongs to the transferase hexapeptide repeat family.</text>
</comment>
<dbReference type="STRING" id="797302.Halru_2866"/>
<dbReference type="InterPro" id="IPR001451">
    <property type="entry name" value="Hexapep"/>
</dbReference>
<reference evidence="3" key="1">
    <citation type="submission" date="2011-09" db="EMBL/GenBank/DDBJ databases">
        <title>Complete sequence of Halovivax ruber XH-70.</title>
        <authorList>
            <consortium name="US DOE Joint Genome Institute"/>
            <person name="Lucas S."/>
            <person name="Han J."/>
            <person name="Lapidus A."/>
            <person name="Cheng J.-F."/>
            <person name="Goodwin L."/>
            <person name="Pitluck S."/>
            <person name="Peters L."/>
            <person name="Mikhailova N."/>
            <person name="Davenport K."/>
            <person name="Detter J.C."/>
            <person name="Han C."/>
            <person name="Tapia R."/>
            <person name="Land M."/>
            <person name="Hauser L."/>
            <person name="Kyrpides N."/>
            <person name="Ivanova N."/>
            <person name="Pagani I."/>
            <person name="Sproer C."/>
            <person name="Anderson I."/>
            <person name="Woyke T."/>
        </authorList>
    </citation>
    <scope>NUCLEOTIDE SEQUENCE</scope>
    <source>
        <strain evidence="3">XH-70</strain>
    </source>
</reference>
<dbReference type="Gene3D" id="2.160.10.10">
    <property type="entry name" value="Hexapeptide repeat proteins"/>
    <property type="match status" value="1"/>
</dbReference>
<dbReference type="InterPro" id="IPR011004">
    <property type="entry name" value="Trimer_LpxA-like_sf"/>
</dbReference>
<dbReference type="Proteomes" id="UP000010846">
    <property type="component" value="Chromosome"/>
</dbReference>
<dbReference type="HOGENOM" id="CLU_051638_12_0_2"/>
<dbReference type="eggNOG" id="arCOG01848">
    <property type="taxonomic scope" value="Archaea"/>
</dbReference>
<protein>
    <submittedName>
        <fullName evidence="3">Acyltransferase family protein</fullName>
    </submittedName>
</protein>
<dbReference type="AlphaFoldDB" id="L0IGT9"/>
<dbReference type="PROSITE" id="PS00101">
    <property type="entry name" value="HEXAPEP_TRANSFERASES"/>
    <property type="match status" value="1"/>
</dbReference>
<dbReference type="InterPro" id="IPR018357">
    <property type="entry name" value="Hexapep_transf_CS"/>
</dbReference>
<name>L0IGT9_HALRX</name>
<dbReference type="RefSeq" id="WP_015302025.1">
    <property type="nucleotide sequence ID" value="NC_019964.1"/>
</dbReference>
<evidence type="ECO:0000313" key="4">
    <source>
        <dbReference type="Proteomes" id="UP000010846"/>
    </source>
</evidence>
<dbReference type="OrthoDB" id="1475at2157"/>
<dbReference type="Pfam" id="PF00132">
    <property type="entry name" value="Hexapep"/>
    <property type="match status" value="1"/>
</dbReference>
<evidence type="ECO:0000313" key="3">
    <source>
        <dbReference type="EMBL" id="AGB17436.1"/>
    </source>
</evidence>
<dbReference type="SUPFAM" id="SSF51161">
    <property type="entry name" value="Trimeric LpxA-like enzymes"/>
    <property type="match status" value="1"/>
</dbReference>